<dbReference type="PANTHER" id="PTHR38463">
    <property type="entry name" value="STRESS RESPONSE PROTEIN YSNF"/>
    <property type="match status" value="1"/>
</dbReference>
<dbReference type="GO" id="GO:0030077">
    <property type="term" value="C:plasma membrane light-harvesting complex"/>
    <property type="evidence" value="ECO:0007669"/>
    <property type="project" value="InterPro"/>
</dbReference>
<dbReference type="SUPFAM" id="SSF50346">
    <property type="entry name" value="PRC-barrel domain"/>
    <property type="match status" value="1"/>
</dbReference>
<evidence type="ECO:0000259" key="3">
    <source>
        <dbReference type="Pfam" id="PF09557"/>
    </source>
</evidence>
<sequence>MHQYEDYHGKTLVDSEGEKVGTVSQLYEDTDTGAPEWVLVKTGLLGTSETFVPVANATSEGDQLRVPYAKSQIKDAPNVEASGELSTQDEDRLYQHYGLNRSTTRSGSGLPAGGGASGEGYVRPPSGLERRSMQLREEELQARKQRVQTGEVRLGKDVVTEQRQMDVPVTREEVFIERKPGEGRPAEGGEIGKDETVSVPVSEEQVQVEKQAKVREEVSLGKQEVQGTKRVEGDVKREEARIDTEGSPGIRDQKKNL</sequence>
<feature type="domain" description="PRC-barrel" evidence="2">
    <location>
        <begin position="3"/>
        <end position="72"/>
    </location>
</feature>
<accession>A0A934NBD1</accession>
<evidence type="ECO:0000313" key="5">
    <source>
        <dbReference type="Proteomes" id="UP000620075"/>
    </source>
</evidence>
<dbReference type="InterPro" id="IPR019060">
    <property type="entry name" value="DUF2382"/>
</dbReference>
<feature type="region of interest" description="Disordered" evidence="1">
    <location>
        <begin position="177"/>
        <end position="257"/>
    </location>
</feature>
<dbReference type="PANTHER" id="PTHR38463:SF1">
    <property type="entry name" value="STRESS RESPONSE PROTEIN YSNF"/>
    <property type="match status" value="1"/>
</dbReference>
<dbReference type="RefSeq" id="WP_338176781.1">
    <property type="nucleotide sequence ID" value="NZ_JAEKNQ010000019.1"/>
</dbReference>
<gene>
    <name evidence="4" type="ORF">JF888_03935</name>
</gene>
<dbReference type="InterPro" id="IPR027275">
    <property type="entry name" value="PRC-brl_dom"/>
</dbReference>
<dbReference type="Pfam" id="PF05239">
    <property type="entry name" value="PRC"/>
    <property type="match status" value="1"/>
</dbReference>
<proteinExistence type="predicted"/>
<dbReference type="Proteomes" id="UP000620075">
    <property type="component" value="Unassembled WGS sequence"/>
</dbReference>
<dbReference type="AlphaFoldDB" id="A0A934NBD1"/>
<feature type="domain" description="DUF2382" evidence="3">
    <location>
        <begin position="133"/>
        <end position="242"/>
    </location>
</feature>
<dbReference type="EMBL" id="JAEKNQ010000019">
    <property type="protein sequence ID" value="MBJ7602331.1"/>
    <property type="molecule type" value="Genomic_DNA"/>
</dbReference>
<evidence type="ECO:0000256" key="1">
    <source>
        <dbReference type="SAM" id="MobiDB-lite"/>
    </source>
</evidence>
<evidence type="ECO:0000313" key="4">
    <source>
        <dbReference type="EMBL" id="MBJ7602331.1"/>
    </source>
</evidence>
<feature type="compositionally biased region" description="Basic and acidic residues" evidence="1">
    <location>
        <begin position="210"/>
        <end position="219"/>
    </location>
</feature>
<evidence type="ECO:0000259" key="2">
    <source>
        <dbReference type="Pfam" id="PF05239"/>
    </source>
</evidence>
<feature type="compositionally biased region" description="Basic and acidic residues" evidence="1">
    <location>
        <begin position="177"/>
        <end position="196"/>
    </location>
</feature>
<dbReference type="NCBIfam" id="TIGR02271">
    <property type="entry name" value="YsnF/AvaK domain"/>
    <property type="match status" value="1"/>
</dbReference>
<feature type="compositionally biased region" description="Basic and acidic residues" evidence="1">
    <location>
        <begin position="227"/>
        <end position="244"/>
    </location>
</feature>
<dbReference type="Pfam" id="PF09557">
    <property type="entry name" value="DUF2382"/>
    <property type="match status" value="1"/>
</dbReference>
<dbReference type="Gene3D" id="3.90.50.10">
    <property type="entry name" value="Photosynthetic Reaction Center, subunit H, domain 2"/>
    <property type="match status" value="1"/>
</dbReference>
<name>A0A934NBD1_9BACT</name>
<protein>
    <submittedName>
        <fullName evidence="4">YsnF/AvaK domain-containing protein</fullName>
    </submittedName>
</protein>
<dbReference type="InterPro" id="IPR011033">
    <property type="entry name" value="PRC_barrel-like_sf"/>
</dbReference>
<dbReference type="GO" id="GO:0019684">
    <property type="term" value="P:photosynthesis, light reaction"/>
    <property type="evidence" value="ECO:0007669"/>
    <property type="project" value="InterPro"/>
</dbReference>
<feature type="region of interest" description="Disordered" evidence="1">
    <location>
        <begin position="100"/>
        <end position="126"/>
    </location>
</feature>
<feature type="compositionally biased region" description="Low complexity" evidence="1">
    <location>
        <begin position="197"/>
        <end position="209"/>
    </location>
</feature>
<dbReference type="InterPro" id="IPR052967">
    <property type="entry name" value="Stress_Response_Assoc"/>
</dbReference>
<organism evidence="4 5">
    <name type="scientific">Candidatus Dormiibacter inghamiae</name>
    <dbReference type="NCBI Taxonomy" id="3127013"/>
    <lineage>
        <taxon>Bacteria</taxon>
        <taxon>Bacillati</taxon>
        <taxon>Candidatus Dormiibacterota</taxon>
        <taxon>Candidatus Dormibacteria</taxon>
        <taxon>Candidatus Dormibacterales</taxon>
        <taxon>Candidatus Dormibacteraceae</taxon>
        <taxon>Candidatus Dormiibacter</taxon>
    </lineage>
</organism>
<comment type="caution">
    <text evidence="4">The sequence shown here is derived from an EMBL/GenBank/DDBJ whole genome shotgun (WGS) entry which is preliminary data.</text>
</comment>
<reference evidence="4 5" key="1">
    <citation type="submission" date="2020-10" db="EMBL/GenBank/DDBJ databases">
        <title>Ca. Dormibacterota MAGs.</title>
        <authorList>
            <person name="Montgomery K."/>
        </authorList>
    </citation>
    <scope>NUCLEOTIDE SEQUENCE [LARGE SCALE GENOMIC DNA]</scope>
    <source>
        <strain evidence="4">SC8811_S16_3</strain>
    </source>
</reference>
<dbReference type="InterPro" id="IPR014747">
    <property type="entry name" value="Bac_photo_RC_H_C"/>
</dbReference>